<evidence type="ECO:0000313" key="3">
    <source>
        <dbReference type="Proteomes" id="UP000186309"/>
    </source>
</evidence>
<dbReference type="RefSeq" id="WP_076344265.1">
    <property type="nucleotide sequence ID" value="NZ_CP019082.1"/>
</dbReference>
<proteinExistence type="predicted"/>
<evidence type="ECO:0008006" key="4">
    <source>
        <dbReference type="Google" id="ProtNLM"/>
    </source>
</evidence>
<feature type="region of interest" description="Disordered" evidence="1">
    <location>
        <begin position="252"/>
        <end position="273"/>
    </location>
</feature>
<keyword evidence="3" id="KW-1185">Reference proteome</keyword>
<dbReference type="InterPro" id="IPR011006">
    <property type="entry name" value="CheY-like_superfamily"/>
</dbReference>
<reference evidence="3" key="1">
    <citation type="submission" date="2016-12" db="EMBL/GenBank/DDBJ databases">
        <title>Comparative genomics of four Isosphaeraceae planctomycetes: a common pool of plasmids and glycoside hydrolase genes.</title>
        <authorList>
            <person name="Ivanova A."/>
        </authorList>
    </citation>
    <scope>NUCLEOTIDE SEQUENCE [LARGE SCALE GENOMIC DNA]</scope>
    <source>
        <strain evidence="3">PX4</strain>
    </source>
</reference>
<dbReference type="SUPFAM" id="SSF52172">
    <property type="entry name" value="CheY-like"/>
    <property type="match status" value="1"/>
</dbReference>
<dbReference type="OrthoDB" id="276041at2"/>
<organism evidence="2 3">
    <name type="scientific">Paludisphaera borealis</name>
    <dbReference type="NCBI Taxonomy" id="1387353"/>
    <lineage>
        <taxon>Bacteria</taxon>
        <taxon>Pseudomonadati</taxon>
        <taxon>Planctomycetota</taxon>
        <taxon>Planctomycetia</taxon>
        <taxon>Isosphaerales</taxon>
        <taxon>Isosphaeraceae</taxon>
        <taxon>Paludisphaera</taxon>
    </lineage>
</organism>
<protein>
    <recommendedName>
        <fullName evidence="4">Response regulatory domain-containing protein</fullName>
    </recommendedName>
</protein>
<dbReference type="Proteomes" id="UP000186309">
    <property type="component" value="Chromosome"/>
</dbReference>
<evidence type="ECO:0000313" key="2">
    <source>
        <dbReference type="EMBL" id="APW59957.1"/>
    </source>
</evidence>
<dbReference type="EMBL" id="CP019082">
    <property type="protein sequence ID" value="APW59957.1"/>
    <property type="molecule type" value="Genomic_DNA"/>
</dbReference>
<dbReference type="AlphaFoldDB" id="A0A1U7CM13"/>
<evidence type="ECO:0000256" key="1">
    <source>
        <dbReference type="SAM" id="MobiDB-lite"/>
    </source>
</evidence>
<gene>
    <name evidence="2" type="ORF">BSF38_01418</name>
</gene>
<sequence>MDPTAQRIWFVGDLGDPWVADIAESLPDLVPFHCESQGEQLPDQLFDAAAPARVLVLHRSRLTPADVARLENLRRTLGPERWPRIVLCVSPYVRYAELECCANLVDLILPEATARETLPRELDRLLGRIAAPRPDVATNPIGVEVVSTDYEVRSLLREACLRAGYQASDSPTFQTPADLTVWDVPVLESRWTEQLERRSRGGPVVALLGFADRAAVTAARDAGASACLDLPCAIDDLIHVLDRLATESPIPTRVDSNARGQLPHAFPPPHTIRTRRGRTMVSEADRRERDVAGVVGDA</sequence>
<dbReference type="KEGG" id="pbor:BSF38_01418"/>
<accession>A0A1U7CM13</accession>
<name>A0A1U7CM13_9BACT</name>
<dbReference type="STRING" id="1387353.BSF38_01418"/>